<dbReference type="EMBL" id="BDHI01000029">
    <property type="protein sequence ID" value="GCB27981.1"/>
    <property type="molecule type" value="Genomic_DNA"/>
</dbReference>
<gene>
    <name evidence="8" type="ORF">AAWM_10866</name>
</gene>
<evidence type="ECO:0000256" key="5">
    <source>
        <dbReference type="ARBA" id="ARBA00042623"/>
    </source>
</evidence>
<evidence type="ECO:0000256" key="4">
    <source>
        <dbReference type="ARBA" id="ARBA00039318"/>
    </source>
</evidence>
<dbReference type="SUPFAM" id="SSF54211">
    <property type="entry name" value="Ribosomal protein S5 domain 2-like"/>
    <property type="match status" value="1"/>
</dbReference>
<dbReference type="InterPro" id="IPR014721">
    <property type="entry name" value="Ribsml_uS5_D2-typ_fold_subgr"/>
</dbReference>
<dbReference type="InterPro" id="IPR020568">
    <property type="entry name" value="Ribosomal_Su5_D2-typ_SF"/>
</dbReference>
<keyword evidence="2 6" id="KW-0689">Ribosomal protein</keyword>
<evidence type="ECO:0000256" key="7">
    <source>
        <dbReference type="SAM" id="MobiDB-lite"/>
    </source>
</evidence>
<dbReference type="GO" id="GO:0005763">
    <property type="term" value="C:mitochondrial small ribosomal subunit"/>
    <property type="evidence" value="ECO:0007669"/>
    <property type="project" value="TreeGrafter"/>
</dbReference>
<dbReference type="PANTHER" id="PTHR21569:SF1">
    <property type="entry name" value="SMALL RIBOSOMAL SUBUNIT PROTEIN US9M"/>
    <property type="match status" value="1"/>
</dbReference>
<evidence type="ECO:0000256" key="1">
    <source>
        <dbReference type="ARBA" id="ARBA00005251"/>
    </source>
</evidence>
<dbReference type="Proteomes" id="UP000286921">
    <property type="component" value="Unassembled WGS sequence"/>
</dbReference>
<organism evidence="8 9">
    <name type="scientific">Aspergillus awamori</name>
    <name type="common">Black koji mold</name>
    <dbReference type="NCBI Taxonomy" id="105351"/>
    <lineage>
        <taxon>Eukaryota</taxon>
        <taxon>Fungi</taxon>
        <taxon>Dikarya</taxon>
        <taxon>Ascomycota</taxon>
        <taxon>Pezizomycotina</taxon>
        <taxon>Eurotiomycetes</taxon>
        <taxon>Eurotiomycetidae</taxon>
        <taxon>Eurotiales</taxon>
        <taxon>Aspergillaceae</taxon>
        <taxon>Aspergillus</taxon>
    </lineage>
</organism>
<keyword evidence="9" id="KW-1185">Reference proteome</keyword>
<proteinExistence type="inferred from homology"/>
<evidence type="ECO:0000256" key="2">
    <source>
        <dbReference type="ARBA" id="ARBA00022980"/>
    </source>
</evidence>
<dbReference type="GO" id="GO:0003723">
    <property type="term" value="F:RNA binding"/>
    <property type="evidence" value="ECO:0007669"/>
    <property type="project" value="TreeGrafter"/>
</dbReference>
<dbReference type="InterPro" id="IPR020574">
    <property type="entry name" value="Ribosomal_uS9_CS"/>
</dbReference>
<sequence>MAWQSPNGLVHAMHSIRRTAQLRPFVQRSVISASSPVSSPSTPALLQQYKNARSYATELQPVAAPPIEFSKFQIQPARIIPVSPAYFSGSPKFFDHMLKLEALLAKYAALPTVSPSEAPRMAWFKLLQFRDAVGEPVPTKKYKGLIKLLQRLNRIDPKVAPEEVRTALNFFLRPGNPYGNKPAPRTVDEQGKARGKGKRKASSAVVQLVEGEGEVLVNGKTLNEAFPRLHDRESAVWPLRCTSRLDKYNVWATVRGGGVTGQAEAITLAVARALLVHEPALKPILRKAGVVTVDARRVERKKPGHVKARKMPTWVKRAVDPPCCPDKRGLDWSLKVHDLPSRPEGVRPGSLARHGTIIDFIHRLSDFTGWHPTSYLRNSRSLPPAKLESYVSPPLSPLAHWSLDLDPVRGGMDGEIRRMKQHDPHTRFATRAGMSRRAADRFRQTGVPSARGDPSQATGRPRVPTYLDYGYTDTSFQGGSLQGDELQSYTPTLRDQQRQHQPVHQPLAPYDSEMVYNLSQQDPGQAPYELVPPYPSRQSAAMEALSSQFGVPQYFPPNEPTATGVPAMGPPYLSSQLPLSAYNQAGAIGRSSAPHVFPAAMAELTPVGVSGRLEQPPSPSQQQQQQQHLQTPSRVGSESTGLKEAFAQFQRALRETFDSTRAGRLVEASRSLLEISEWLVTNARELGILRDDQMLHADRLQIWNDFNICWLAVCQKQKDLAQELLQTGRQPPQTSLLSGDAMENMGKELIQFCDRMEPHGLVDYQMGIWEEEILSIMGQCLDIVEGRPDVFRSQAASR</sequence>
<dbReference type="Pfam" id="PF00380">
    <property type="entry name" value="Ribosomal_S9"/>
    <property type="match status" value="1"/>
</dbReference>
<keyword evidence="3 6" id="KW-0687">Ribonucleoprotein</keyword>
<evidence type="ECO:0000313" key="8">
    <source>
        <dbReference type="EMBL" id="GCB27981.1"/>
    </source>
</evidence>
<accession>A0A401L8T1</accession>
<feature type="region of interest" description="Disordered" evidence="7">
    <location>
        <begin position="609"/>
        <end position="637"/>
    </location>
</feature>
<evidence type="ECO:0000256" key="3">
    <source>
        <dbReference type="ARBA" id="ARBA00023274"/>
    </source>
</evidence>
<evidence type="ECO:0000256" key="6">
    <source>
        <dbReference type="RuleBase" id="RU003815"/>
    </source>
</evidence>
<dbReference type="PROSITE" id="PS00360">
    <property type="entry name" value="RIBOSOMAL_S9"/>
    <property type="match status" value="1"/>
</dbReference>
<dbReference type="STRING" id="105351.A0A401L8T1"/>
<dbReference type="InterPro" id="IPR023035">
    <property type="entry name" value="Ribosomal_uS9_bac/plastid"/>
</dbReference>
<name>A0A401L8T1_ASPAW</name>
<dbReference type="PANTHER" id="PTHR21569">
    <property type="entry name" value="RIBOSOMAL PROTEIN S9"/>
    <property type="match status" value="1"/>
</dbReference>
<dbReference type="GO" id="GO:0006412">
    <property type="term" value="P:translation"/>
    <property type="evidence" value="ECO:0007669"/>
    <property type="project" value="InterPro"/>
</dbReference>
<feature type="region of interest" description="Disordered" evidence="7">
    <location>
        <begin position="434"/>
        <end position="461"/>
    </location>
</feature>
<feature type="compositionally biased region" description="Polar residues" evidence="7">
    <location>
        <begin position="628"/>
        <end position="637"/>
    </location>
</feature>
<comment type="similarity">
    <text evidence="1 6">Belongs to the universal ribosomal protein uS9 family.</text>
</comment>
<dbReference type="NCBIfam" id="NF001099">
    <property type="entry name" value="PRK00132.1"/>
    <property type="match status" value="1"/>
</dbReference>
<dbReference type="FunFam" id="3.30.230.10:FF:000001">
    <property type="entry name" value="30S ribosomal protein S9"/>
    <property type="match status" value="1"/>
</dbReference>
<dbReference type="InterPro" id="IPR000754">
    <property type="entry name" value="Ribosomal_uS9"/>
</dbReference>
<reference evidence="8 9" key="1">
    <citation type="submission" date="2016-09" db="EMBL/GenBank/DDBJ databases">
        <title>Aspergillus awamori IFM 58123T.</title>
        <authorList>
            <person name="Kusuya Y."/>
            <person name="Shimizu M."/>
            <person name="Takahashi H."/>
            <person name="Yaguchi T."/>
        </authorList>
    </citation>
    <scope>NUCLEOTIDE SEQUENCE [LARGE SCALE GENOMIC DNA]</scope>
    <source>
        <strain evidence="8 9">IFM 58123</strain>
    </source>
</reference>
<comment type="caution">
    <text evidence="8">The sequence shown here is derived from an EMBL/GenBank/DDBJ whole genome shotgun (WGS) entry which is preliminary data.</text>
</comment>
<dbReference type="GO" id="GO:0003735">
    <property type="term" value="F:structural constituent of ribosome"/>
    <property type="evidence" value="ECO:0007669"/>
    <property type="project" value="InterPro"/>
</dbReference>
<evidence type="ECO:0000313" key="9">
    <source>
        <dbReference type="Proteomes" id="UP000286921"/>
    </source>
</evidence>
<protein>
    <recommendedName>
        <fullName evidence="4">Small ribosomal subunit protein uS9m</fullName>
    </recommendedName>
    <alternativeName>
        <fullName evidence="5">37S ribosomal protein S9, mitochondrial</fullName>
    </alternativeName>
</protein>
<feature type="region of interest" description="Disordered" evidence="7">
    <location>
        <begin position="176"/>
        <end position="199"/>
    </location>
</feature>
<dbReference type="AlphaFoldDB" id="A0A401L8T1"/>
<dbReference type="Gene3D" id="3.30.230.10">
    <property type="match status" value="1"/>
</dbReference>